<dbReference type="SUPFAM" id="SSF52833">
    <property type="entry name" value="Thioredoxin-like"/>
    <property type="match status" value="1"/>
</dbReference>
<dbReference type="GO" id="GO:1901170">
    <property type="term" value="P:naphthalene catabolic process"/>
    <property type="evidence" value="ECO:0007669"/>
    <property type="project" value="InterPro"/>
</dbReference>
<feature type="active site" description="Nucleophile" evidence="2">
    <location>
        <position position="13"/>
    </location>
</feature>
<dbReference type="PANTHER" id="PTHR42943:SF13">
    <property type="entry name" value="GLUTATHIONE S-TRANSFERASE KAPPA-RELATED"/>
    <property type="match status" value="1"/>
</dbReference>
<reference evidence="4 5" key="1">
    <citation type="submission" date="2019-12" db="EMBL/GenBank/DDBJ databases">
        <authorList>
            <person name="Li M."/>
        </authorList>
    </citation>
    <scope>NUCLEOTIDE SEQUENCE [LARGE SCALE GENOMIC DNA]</scope>
    <source>
        <strain evidence="4 5">GBMRC 2046</strain>
    </source>
</reference>
<dbReference type="EC" id="5.99.1.4" evidence="1"/>
<comment type="similarity">
    <text evidence="1">Belongs to the GST superfamily. NadH family.</text>
</comment>
<dbReference type="GO" id="GO:0018845">
    <property type="term" value="F:2-hydroxychromene-2-carboxylate isomerase activity"/>
    <property type="evidence" value="ECO:0007669"/>
    <property type="project" value="UniProtKB-UniRule"/>
</dbReference>
<dbReference type="PANTHER" id="PTHR42943">
    <property type="entry name" value="GLUTATHIONE S-TRANSFERASE KAPPA"/>
    <property type="match status" value="1"/>
</dbReference>
<dbReference type="PIRSF" id="PIRSF006386">
    <property type="entry name" value="HCCAis_GSTk"/>
    <property type="match status" value="1"/>
</dbReference>
<dbReference type="GO" id="GO:0004602">
    <property type="term" value="F:glutathione peroxidase activity"/>
    <property type="evidence" value="ECO:0007669"/>
    <property type="project" value="TreeGrafter"/>
</dbReference>
<dbReference type="RefSeq" id="WP_160776153.1">
    <property type="nucleotide sequence ID" value="NZ_WUMV01000006.1"/>
</dbReference>
<feature type="domain" description="DSBA-like thioredoxin" evidence="3">
    <location>
        <begin position="4"/>
        <end position="197"/>
    </location>
</feature>
<dbReference type="InterPro" id="IPR036249">
    <property type="entry name" value="Thioredoxin-like_sf"/>
</dbReference>
<protein>
    <recommendedName>
        <fullName evidence="1">2-hydroxychromene-2-carboxylate isomerase</fullName>
        <ecNumber evidence="1">5.99.1.4</ecNumber>
    </recommendedName>
</protein>
<dbReference type="InterPro" id="IPR051924">
    <property type="entry name" value="GST_Kappa/NadH"/>
</dbReference>
<evidence type="ECO:0000256" key="2">
    <source>
        <dbReference type="PIRSR" id="PIRSR006386-1"/>
    </source>
</evidence>
<dbReference type="Gene3D" id="3.40.30.10">
    <property type="entry name" value="Glutaredoxin"/>
    <property type="match status" value="1"/>
</dbReference>
<dbReference type="AlphaFoldDB" id="A0A7X3LVK2"/>
<evidence type="ECO:0000259" key="3">
    <source>
        <dbReference type="Pfam" id="PF01323"/>
    </source>
</evidence>
<keyword evidence="5" id="KW-1185">Reference proteome</keyword>
<name>A0A7X3LVK2_9HYPH</name>
<gene>
    <name evidence="4" type="ORF">GR183_13455</name>
</gene>
<sequence length="206" mass="23364">MQRVIDYYFTQVSPWAYIGHQAFLKLADEYGYAVRFKPVNLGQVFAETGGLPLGKRHPARQAYRLLDLQRWREKRDLPLNLHPKHFPTNAGLADRVVIVLAREGGPISAFSDRVFRACWAEERDIAERDVLKAILDDLGVDGEQILTAADGSEIAERYEAHRQEAVEAGVFGSPSYVWKGEVFWGQDSLELLEDALKSDREPYSAE</sequence>
<comment type="catalytic activity">
    <reaction evidence="1">
        <text>2-hydroxychromene-2-carboxylate = (3E)-4-(2-hydroxyphenyl)-2-oxobut-3-enoate</text>
        <dbReference type="Rhea" id="RHEA:27401"/>
        <dbReference type="ChEBI" id="CHEBI:59350"/>
        <dbReference type="ChEBI" id="CHEBI:59353"/>
        <dbReference type="EC" id="5.99.1.4"/>
    </reaction>
</comment>
<dbReference type="InterPro" id="IPR001853">
    <property type="entry name" value="DSBA-like_thioredoxin_dom"/>
</dbReference>
<dbReference type="InterPro" id="IPR044087">
    <property type="entry name" value="NahD-like"/>
</dbReference>
<dbReference type="CDD" id="cd03022">
    <property type="entry name" value="DsbA_HCCA_Iso"/>
    <property type="match status" value="1"/>
</dbReference>
<comment type="caution">
    <text evidence="4">The sequence shown here is derived from an EMBL/GenBank/DDBJ whole genome shotgun (WGS) entry which is preliminary data.</text>
</comment>
<dbReference type="InterPro" id="IPR014440">
    <property type="entry name" value="HCCAis_GSTk"/>
</dbReference>
<evidence type="ECO:0000313" key="4">
    <source>
        <dbReference type="EMBL" id="MXN65914.1"/>
    </source>
</evidence>
<evidence type="ECO:0000256" key="1">
    <source>
        <dbReference type="PIRNR" id="PIRNR006386"/>
    </source>
</evidence>
<organism evidence="4 5">
    <name type="scientific">Stappia sediminis</name>
    <dbReference type="NCBI Taxonomy" id="2692190"/>
    <lineage>
        <taxon>Bacteria</taxon>
        <taxon>Pseudomonadati</taxon>
        <taxon>Pseudomonadota</taxon>
        <taxon>Alphaproteobacteria</taxon>
        <taxon>Hyphomicrobiales</taxon>
        <taxon>Stappiaceae</taxon>
        <taxon>Stappia</taxon>
    </lineage>
</organism>
<dbReference type="Proteomes" id="UP000433101">
    <property type="component" value="Unassembled WGS sequence"/>
</dbReference>
<accession>A0A7X3LVK2</accession>
<dbReference type="Pfam" id="PF01323">
    <property type="entry name" value="DSBA"/>
    <property type="match status" value="1"/>
</dbReference>
<evidence type="ECO:0000313" key="5">
    <source>
        <dbReference type="Proteomes" id="UP000433101"/>
    </source>
</evidence>
<dbReference type="GO" id="GO:0006749">
    <property type="term" value="P:glutathione metabolic process"/>
    <property type="evidence" value="ECO:0007669"/>
    <property type="project" value="TreeGrafter"/>
</dbReference>
<keyword evidence="1 4" id="KW-0413">Isomerase</keyword>
<proteinExistence type="inferred from homology"/>
<dbReference type="EMBL" id="WUMV01000006">
    <property type="protein sequence ID" value="MXN65914.1"/>
    <property type="molecule type" value="Genomic_DNA"/>
</dbReference>
<dbReference type="GO" id="GO:0004364">
    <property type="term" value="F:glutathione transferase activity"/>
    <property type="evidence" value="ECO:0007669"/>
    <property type="project" value="TreeGrafter"/>
</dbReference>